<keyword evidence="6" id="KW-0547">Nucleotide-binding</keyword>
<dbReference type="GO" id="GO:0005524">
    <property type="term" value="F:ATP binding"/>
    <property type="evidence" value="ECO:0007669"/>
    <property type="project" value="UniProtKB-KW"/>
</dbReference>
<dbReference type="InterPro" id="IPR001638">
    <property type="entry name" value="Solute-binding_3/MltF_N"/>
</dbReference>
<evidence type="ECO:0000256" key="2">
    <source>
        <dbReference type="ARBA" id="ARBA00004370"/>
    </source>
</evidence>
<dbReference type="PRINTS" id="PR00344">
    <property type="entry name" value="BCTRLSENSOR"/>
</dbReference>
<dbReference type="RefSeq" id="WP_006965021.1">
    <property type="nucleotide sequence ID" value="NZ_APJX01000002.1"/>
</dbReference>
<evidence type="ECO:0000256" key="3">
    <source>
        <dbReference type="ARBA" id="ARBA00012438"/>
    </source>
</evidence>
<dbReference type="PANTHER" id="PTHR43711:SF1">
    <property type="entry name" value="HISTIDINE KINASE 1"/>
    <property type="match status" value="1"/>
</dbReference>
<dbReference type="SMART" id="SM00387">
    <property type="entry name" value="HATPase_c"/>
    <property type="match status" value="1"/>
</dbReference>
<comment type="catalytic activity">
    <reaction evidence="1">
        <text>ATP + protein L-histidine = ADP + protein N-phospho-L-histidine.</text>
        <dbReference type="EC" id="2.7.13.3"/>
    </reaction>
</comment>
<keyword evidence="7 14" id="KW-0418">Kinase</keyword>
<evidence type="ECO:0000256" key="10">
    <source>
        <dbReference type="ARBA" id="ARBA00023136"/>
    </source>
</evidence>
<dbReference type="Proteomes" id="UP000014216">
    <property type="component" value="Unassembled WGS sequence"/>
</dbReference>
<dbReference type="Gene3D" id="1.10.287.130">
    <property type="match status" value="1"/>
</dbReference>
<accession>S0G057</accession>
<dbReference type="Gene3D" id="3.40.190.10">
    <property type="entry name" value="Periplasmic binding protein-like II"/>
    <property type="match status" value="2"/>
</dbReference>
<sequence>MLSGITTKLVLVFLAVFWGVFVTDVSVSGARTRVKIGVYQNAPKVFMDDTGTPSGIFMDILGEIAAKENWDLVFVPGTWGEGLDRLAQGQIDLMPDVAHTAEREKRFAYHQEPVLSDWFQVYTRKNSGISSIVDLAGKKVLVLERSVQETAFNQMAKGFGFDFTLISFSDYQTIFTTVAKGEADAAVTNRFNGLISAKPAGLQDTAIIFNPTRLFFAAPPAGRQALLDTLDKYLEQFKNDPDSIYYQSLKKWTDEAVPVFLPAWVKVLGLVIGIALVMSLAGSFLLKRAVDIRTRQLRQINREMEDRIKDRTAKLAAAMEQAKAADHLKSAFLATMSHELRTPLNSIIGFTGILLQGLAGPLNDEQKKQLGMVQTSSRHLLALINDVLDISKIEAGQLTLSVSTFDLRASIEKTVDLVKPLAEKHGLALFAEISRDVGAVTSDQRRLEQVILNLLNNAVKFTEKGEIRVTCRALGNQYELAVSDTGIGMDPKELAHLFQPFHQIDTGLSRKREGTGLGLSICRKLIVLMGGSIDVKSSLGRGSTFTICFPKSQESDHE</sequence>
<evidence type="ECO:0000256" key="12">
    <source>
        <dbReference type="SAM" id="Phobius"/>
    </source>
</evidence>
<dbReference type="Pfam" id="PF00512">
    <property type="entry name" value="HisKA"/>
    <property type="match status" value="1"/>
</dbReference>
<dbReference type="InterPro" id="IPR004358">
    <property type="entry name" value="Sig_transdc_His_kin-like_C"/>
</dbReference>
<comment type="subcellular location">
    <subcellularLocation>
        <location evidence="2">Membrane</location>
    </subcellularLocation>
</comment>
<feature type="transmembrane region" description="Helical" evidence="12">
    <location>
        <begin position="263"/>
        <end position="286"/>
    </location>
</feature>
<protein>
    <recommendedName>
        <fullName evidence="3">histidine kinase</fullName>
        <ecNumber evidence="3">2.7.13.3</ecNumber>
    </recommendedName>
</protein>
<dbReference type="InterPro" id="IPR003594">
    <property type="entry name" value="HATPase_dom"/>
</dbReference>
<evidence type="ECO:0000256" key="5">
    <source>
        <dbReference type="ARBA" id="ARBA00022679"/>
    </source>
</evidence>
<keyword evidence="4" id="KW-0597">Phosphoprotein</keyword>
<dbReference type="InterPro" id="IPR003661">
    <property type="entry name" value="HisK_dim/P_dom"/>
</dbReference>
<dbReference type="GO" id="GO:0000155">
    <property type="term" value="F:phosphorelay sensor kinase activity"/>
    <property type="evidence" value="ECO:0007669"/>
    <property type="project" value="InterPro"/>
</dbReference>
<dbReference type="AlphaFoldDB" id="S0G057"/>
<dbReference type="Pfam" id="PF02518">
    <property type="entry name" value="HATPase_c"/>
    <property type="match status" value="1"/>
</dbReference>
<dbReference type="OrthoDB" id="177675at2"/>
<dbReference type="InterPro" id="IPR036890">
    <property type="entry name" value="HATPase_C_sf"/>
</dbReference>
<gene>
    <name evidence="14" type="ORF">Dpo_2c04440</name>
</gene>
<dbReference type="FunFam" id="1.10.287.130:FF:000038">
    <property type="entry name" value="Sensory transduction histidine kinase"/>
    <property type="match status" value="1"/>
</dbReference>
<dbReference type="InterPro" id="IPR036097">
    <property type="entry name" value="HisK_dim/P_sf"/>
</dbReference>
<dbReference type="CDD" id="cd16922">
    <property type="entry name" value="HATPase_EvgS-ArcB-TorS-like"/>
    <property type="match status" value="1"/>
</dbReference>
<dbReference type="SMART" id="SM00062">
    <property type="entry name" value="PBPb"/>
    <property type="match status" value="1"/>
</dbReference>
<dbReference type="InterPro" id="IPR005467">
    <property type="entry name" value="His_kinase_dom"/>
</dbReference>
<keyword evidence="11" id="KW-0131">Cell cycle</keyword>
<dbReference type="InterPro" id="IPR050736">
    <property type="entry name" value="Sensor_HK_Regulatory"/>
</dbReference>
<keyword evidence="9" id="KW-0902">Two-component regulatory system</keyword>
<comment type="caution">
    <text evidence="14">The sequence shown here is derived from an EMBL/GenBank/DDBJ whole genome shotgun (WGS) entry which is preliminary data.</text>
</comment>
<feature type="domain" description="Histidine kinase" evidence="13">
    <location>
        <begin position="335"/>
        <end position="553"/>
    </location>
</feature>
<keyword evidence="12" id="KW-1133">Transmembrane helix</keyword>
<evidence type="ECO:0000313" key="14">
    <source>
        <dbReference type="EMBL" id="EMS80748.1"/>
    </source>
</evidence>
<dbReference type="Pfam" id="PF00497">
    <property type="entry name" value="SBP_bac_3"/>
    <property type="match status" value="1"/>
</dbReference>
<dbReference type="SMART" id="SM00388">
    <property type="entry name" value="HisKA"/>
    <property type="match status" value="1"/>
</dbReference>
<dbReference type="PROSITE" id="PS50109">
    <property type="entry name" value="HIS_KIN"/>
    <property type="match status" value="1"/>
</dbReference>
<dbReference type="EMBL" id="APJX01000002">
    <property type="protein sequence ID" value="EMS80748.1"/>
    <property type="molecule type" value="Genomic_DNA"/>
</dbReference>
<evidence type="ECO:0000256" key="6">
    <source>
        <dbReference type="ARBA" id="ARBA00022741"/>
    </source>
</evidence>
<evidence type="ECO:0000256" key="11">
    <source>
        <dbReference type="ARBA" id="ARBA00023306"/>
    </source>
</evidence>
<dbReference type="EC" id="2.7.13.3" evidence="3"/>
<evidence type="ECO:0000313" key="15">
    <source>
        <dbReference type="Proteomes" id="UP000014216"/>
    </source>
</evidence>
<dbReference type="SUPFAM" id="SSF47384">
    <property type="entry name" value="Homodimeric domain of signal transducing histidine kinase"/>
    <property type="match status" value="1"/>
</dbReference>
<evidence type="ECO:0000259" key="13">
    <source>
        <dbReference type="PROSITE" id="PS50109"/>
    </source>
</evidence>
<dbReference type="PANTHER" id="PTHR43711">
    <property type="entry name" value="TWO-COMPONENT HISTIDINE KINASE"/>
    <property type="match status" value="1"/>
</dbReference>
<dbReference type="CDD" id="cd00082">
    <property type="entry name" value="HisKA"/>
    <property type="match status" value="1"/>
</dbReference>
<dbReference type="SUPFAM" id="SSF53850">
    <property type="entry name" value="Periplasmic binding protein-like II"/>
    <property type="match status" value="1"/>
</dbReference>
<evidence type="ECO:0000256" key="4">
    <source>
        <dbReference type="ARBA" id="ARBA00022553"/>
    </source>
</evidence>
<reference evidence="14 15" key="1">
    <citation type="journal article" date="2013" name="Genome Announc.">
        <title>Draft Genome Sequence of Desulfotignum phosphitoxidans DSM 13687 Strain FiPS-3.</title>
        <authorList>
            <person name="Poehlein A."/>
            <person name="Daniel R."/>
            <person name="Simeonova D.D."/>
        </authorList>
    </citation>
    <scope>NUCLEOTIDE SEQUENCE [LARGE SCALE GENOMIC DNA]</scope>
    <source>
        <strain evidence="14 15">DSM 13687</strain>
    </source>
</reference>
<keyword evidence="8" id="KW-0067">ATP-binding</keyword>
<keyword evidence="5 14" id="KW-0808">Transferase</keyword>
<name>S0G057_9BACT</name>
<keyword evidence="12" id="KW-0812">Transmembrane</keyword>
<keyword evidence="10 12" id="KW-0472">Membrane</keyword>
<dbReference type="Gene3D" id="3.30.565.10">
    <property type="entry name" value="Histidine kinase-like ATPase, C-terminal domain"/>
    <property type="match status" value="1"/>
</dbReference>
<dbReference type="GO" id="GO:0016020">
    <property type="term" value="C:membrane"/>
    <property type="evidence" value="ECO:0007669"/>
    <property type="project" value="UniProtKB-SubCell"/>
</dbReference>
<dbReference type="FunFam" id="3.30.565.10:FF:000010">
    <property type="entry name" value="Sensor histidine kinase RcsC"/>
    <property type="match status" value="1"/>
</dbReference>
<evidence type="ECO:0000256" key="8">
    <source>
        <dbReference type="ARBA" id="ARBA00022840"/>
    </source>
</evidence>
<proteinExistence type="predicted"/>
<dbReference type="SUPFAM" id="SSF55874">
    <property type="entry name" value="ATPase domain of HSP90 chaperone/DNA topoisomerase II/histidine kinase"/>
    <property type="match status" value="1"/>
</dbReference>
<evidence type="ECO:0000256" key="1">
    <source>
        <dbReference type="ARBA" id="ARBA00000085"/>
    </source>
</evidence>
<evidence type="ECO:0000256" key="7">
    <source>
        <dbReference type="ARBA" id="ARBA00022777"/>
    </source>
</evidence>
<organism evidence="14 15">
    <name type="scientific">Desulfotignum phosphitoxidans DSM 13687</name>
    <dbReference type="NCBI Taxonomy" id="1286635"/>
    <lineage>
        <taxon>Bacteria</taxon>
        <taxon>Pseudomonadati</taxon>
        <taxon>Thermodesulfobacteriota</taxon>
        <taxon>Desulfobacteria</taxon>
        <taxon>Desulfobacterales</taxon>
        <taxon>Desulfobacteraceae</taxon>
        <taxon>Desulfotignum</taxon>
    </lineage>
</organism>
<keyword evidence="15" id="KW-1185">Reference proteome</keyword>
<evidence type="ECO:0000256" key="9">
    <source>
        <dbReference type="ARBA" id="ARBA00023012"/>
    </source>
</evidence>